<name>A0A848QN52_9SPHN</name>
<dbReference type="Proteomes" id="UP000561181">
    <property type="component" value="Unassembled WGS sequence"/>
</dbReference>
<reference evidence="3 4" key="1">
    <citation type="submission" date="2020-04" db="EMBL/GenBank/DDBJ databases">
        <authorList>
            <person name="Liu A."/>
        </authorList>
    </citation>
    <scope>NUCLEOTIDE SEQUENCE [LARGE SCALE GENOMIC DNA]</scope>
    <source>
        <strain evidence="3 4">RZ02</strain>
    </source>
</reference>
<comment type="caution">
    <text evidence="3">The sequence shown here is derived from an EMBL/GenBank/DDBJ whole genome shotgun (WGS) entry which is preliminary data.</text>
</comment>
<organism evidence="3 4">
    <name type="scientific">Pontixanthobacter rizhaonensis</name>
    <dbReference type="NCBI Taxonomy" id="2730337"/>
    <lineage>
        <taxon>Bacteria</taxon>
        <taxon>Pseudomonadati</taxon>
        <taxon>Pseudomonadota</taxon>
        <taxon>Alphaproteobacteria</taxon>
        <taxon>Sphingomonadales</taxon>
        <taxon>Erythrobacteraceae</taxon>
        <taxon>Pontixanthobacter</taxon>
    </lineage>
</organism>
<keyword evidence="1" id="KW-0812">Transmembrane</keyword>
<dbReference type="Pfam" id="PF14317">
    <property type="entry name" value="YcxB"/>
    <property type="match status" value="1"/>
</dbReference>
<keyword evidence="4" id="KW-1185">Reference proteome</keyword>
<dbReference type="EMBL" id="JABCRE010000002">
    <property type="protein sequence ID" value="NMW31565.1"/>
    <property type="molecule type" value="Genomic_DNA"/>
</dbReference>
<dbReference type="RefSeq" id="WP_170011125.1">
    <property type="nucleotide sequence ID" value="NZ_JABCRE010000002.1"/>
</dbReference>
<evidence type="ECO:0000313" key="4">
    <source>
        <dbReference type="Proteomes" id="UP000561181"/>
    </source>
</evidence>
<proteinExistence type="predicted"/>
<accession>A0A848QN52</accession>
<keyword evidence="1" id="KW-0472">Membrane</keyword>
<evidence type="ECO:0000313" key="3">
    <source>
        <dbReference type="EMBL" id="NMW31565.1"/>
    </source>
</evidence>
<gene>
    <name evidence="3" type="ORF">HKD42_05790</name>
</gene>
<feature type="transmembrane region" description="Helical" evidence="1">
    <location>
        <begin position="58"/>
        <end position="82"/>
    </location>
</feature>
<sequence length="174" mass="19812">MPNSSSFQTTHTEQDVVAAALAFQRLALKRRPFAIFVSVIVVVITAVAWLLARDGEFLDVLLIMAGSGFVTLGLMIGLLRWVSVPLSARRQFRQSVSLGEPVTFSFDEDQIELGNERSHARFAWDEFHRWHETEDYFMLYQSAMLYNILPKRDMSEEQVVAVRSCLESKGPQRA</sequence>
<evidence type="ECO:0000259" key="2">
    <source>
        <dbReference type="Pfam" id="PF14317"/>
    </source>
</evidence>
<dbReference type="AlphaFoldDB" id="A0A848QN52"/>
<evidence type="ECO:0000256" key="1">
    <source>
        <dbReference type="SAM" id="Phobius"/>
    </source>
</evidence>
<feature type="transmembrane region" description="Helical" evidence="1">
    <location>
        <begin position="33"/>
        <end position="52"/>
    </location>
</feature>
<keyword evidence="1" id="KW-1133">Transmembrane helix</keyword>
<feature type="domain" description="YcxB-like C-terminal" evidence="2">
    <location>
        <begin position="106"/>
        <end position="166"/>
    </location>
</feature>
<dbReference type="InterPro" id="IPR025588">
    <property type="entry name" value="YcxB-like_C"/>
</dbReference>
<protein>
    <submittedName>
        <fullName evidence="3">YcxB family protein</fullName>
    </submittedName>
</protein>